<sequence>MNKKVSILLGMLAAVIFFIGAGVWYASTFVNPVALTALIQSSVKEASGRDVAIGGPVSLSIFPVMGVVAEQVSISNPSWASQSEMVKLKRIDLDIKLLPLLKRNIEIGHIKLSGLDLYLQTQKDGTGNWLLTPTSVHSNTNSGLPSDQGDMGVGTLNSPEEITVTDARIHFQNAGEAEQVYEIPKLSLVRSWDKTDIDLALKTSGWTLGVKGKVSELYKLINDWDVRPTTMDANLELSLNGKSLVIAGTAQKMPAQIPTLNFSLRSKSFDLIPLAGAARTTSTQGLASTKPSPSSTSPYLFSAKPIAFDLLPKVNGKITVNIGELVLPDRLPLQNVDASLQMEGDEIDLQKLTFQLGAGLAEVKGTLSQFKGPVPIIALQGYAKNFTLGNLLQNMDAKYKATGGPIKMAFNLKGAGASVHQLLASSSGKIQFTVGQATMGTNFLNDGGDFVVTLLDAVNPLRKKTTQTTLECAVAYLPVSNGQISIAKSVGVQTDRLNIVLSGGLNLKTEQVDLSIAPHEKSGLTTGFDLGGLVKIQGTLMQPKTAINKESVVNSAISIGLGILTSGATIVAENAKSMATKVQPCADALHPWSDIYPGMN</sequence>
<dbReference type="InterPro" id="IPR052894">
    <property type="entry name" value="AsmA-related"/>
</dbReference>
<proteinExistence type="predicted"/>
<dbReference type="Pfam" id="PF05170">
    <property type="entry name" value="AsmA"/>
    <property type="match status" value="2"/>
</dbReference>
<keyword evidence="1" id="KW-0812">Transmembrane</keyword>
<evidence type="ECO:0000256" key="1">
    <source>
        <dbReference type="SAM" id="Phobius"/>
    </source>
</evidence>
<dbReference type="PANTHER" id="PTHR30441:SF4">
    <property type="entry name" value="PROTEIN ASMA"/>
    <property type="match status" value="1"/>
</dbReference>
<evidence type="ECO:0000259" key="2">
    <source>
        <dbReference type="Pfam" id="PF05170"/>
    </source>
</evidence>
<dbReference type="AlphaFoldDB" id="A0AA43MBQ3"/>
<dbReference type="EMBL" id="JARXYA010000007">
    <property type="protein sequence ID" value="MDH6504367.1"/>
    <property type="molecule type" value="Genomic_DNA"/>
</dbReference>
<accession>A0AA43MBQ3</accession>
<gene>
    <name evidence="3" type="ORF">M2127_001683</name>
</gene>
<comment type="caution">
    <text evidence="3">The sequence shown here is derived from an EMBL/GenBank/DDBJ whole genome shotgun (WGS) entry which is preliminary data.</text>
</comment>
<dbReference type="RefSeq" id="WP_280756863.1">
    <property type="nucleotide sequence ID" value="NZ_JARXXW010000003.1"/>
</dbReference>
<feature type="domain" description="AsmA" evidence="2">
    <location>
        <begin position="1"/>
        <end position="131"/>
    </location>
</feature>
<dbReference type="PANTHER" id="PTHR30441">
    <property type="entry name" value="DUF748 DOMAIN-CONTAINING PROTEIN"/>
    <property type="match status" value="1"/>
</dbReference>
<protein>
    <submittedName>
        <fullName evidence="3">Uncharacterized protein involved in outer membrane biogenesis</fullName>
    </submittedName>
</protein>
<keyword evidence="4" id="KW-1185">Reference proteome</keyword>
<evidence type="ECO:0000313" key="3">
    <source>
        <dbReference type="EMBL" id="MDH6504367.1"/>
    </source>
</evidence>
<dbReference type="GO" id="GO:0090313">
    <property type="term" value="P:regulation of protein targeting to membrane"/>
    <property type="evidence" value="ECO:0007669"/>
    <property type="project" value="TreeGrafter"/>
</dbReference>
<keyword evidence="1" id="KW-1133">Transmembrane helix</keyword>
<feature type="transmembrane region" description="Helical" evidence="1">
    <location>
        <begin position="7"/>
        <end position="26"/>
    </location>
</feature>
<dbReference type="Proteomes" id="UP001161160">
    <property type="component" value="Unassembled WGS sequence"/>
</dbReference>
<feature type="domain" description="AsmA" evidence="2">
    <location>
        <begin position="236"/>
        <end position="436"/>
    </location>
</feature>
<reference evidence="3" key="1">
    <citation type="submission" date="2023-04" db="EMBL/GenBank/DDBJ databases">
        <title>Genome Encyclopedia of Bacteria and Archaea VI: Functional Genomics of Type Strains.</title>
        <authorList>
            <person name="Whitman W."/>
        </authorList>
    </citation>
    <scope>NUCLEOTIDE SEQUENCE</scope>
    <source>
        <strain evidence="3">Enz.4-51</strain>
    </source>
</reference>
<name>A0AA43MBQ3_9BURK</name>
<organism evidence="3 4">
    <name type="scientific">Polynucleobacter sphagniphilus</name>
    <dbReference type="NCBI Taxonomy" id="1743169"/>
    <lineage>
        <taxon>Bacteria</taxon>
        <taxon>Pseudomonadati</taxon>
        <taxon>Pseudomonadota</taxon>
        <taxon>Betaproteobacteria</taxon>
        <taxon>Burkholderiales</taxon>
        <taxon>Burkholderiaceae</taxon>
        <taxon>Polynucleobacter</taxon>
    </lineage>
</organism>
<dbReference type="InterPro" id="IPR007844">
    <property type="entry name" value="AsmA"/>
</dbReference>
<evidence type="ECO:0000313" key="4">
    <source>
        <dbReference type="Proteomes" id="UP001161160"/>
    </source>
</evidence>
<keyword evidence="1" id="KW-0472">Membrane</keyword>
<dbReference type="GO" id="GO:0005886">
    <property type="term" value="C:plasma membrane"/>
    <property type="evidence" value="ECO:0007669"/>
    <property type="project" value="TreeGrafter"/>
</dbReference>